<reference evidence="1 2" key="1">
    <citation type="journal article" date="2013" name="Genome Announc.">
        <title>Genome Sequence of Campylobacter showae UNSWCD, Isolated from a Patient with Crohn's Disease.</title>
        <authorList>
            <person name="Tay A.P."/>
            <person name="Kaakoush N.O."/>
            <person name="Deshpande N.P."/>
            <person name="Chen Z."/>
            <person name="Mitchell H."/>
            <person name="Wilkins M.R."/>
        </authorList>
    </citation>
    <scope>NUCLEOTIDE SEQUENCE [LARGE SCALE GENOMIC DNA]</scope>
    <source>
        <strain evidence="1 2">CSUNSWCD</strain>
    </source>
</reference>
<comment type="caution">
    <text evidence="1">The sequence shown here is derived from an EMBL/GenBank/DDBJ whole genome shotgun (WGS) entry which is preliminary data.</text>
</comment>
<protein>
    <submittedName>
        <fullName evidence="1">Uncharacterized protein</fullName>
    </submittedName>
</protein>
<dbReference type="RefSeq" id="WP_009492385.1">
    <property type="nucleotide sequence ID" value="NZ_AMZQ01000001.1"/>
</dbReference>
<organism evidence="1 2">
    <name type="scientific">Campylobacter showae CSUNSWCD</name>
    <dbReference type="NCBI Taxonomy" id="1244083"/>
    <lineage>
        <taxon>Bacteria</taxon>
        <taxon>Pseudomonadati</taxon>
        <taxon>Campylobacterota</taxon>
        <taxon>Epsilonproteobacteria</taxon>
        <taxon>Campylobacterales</taxon>
        <taxon>Campylobacteraceae</taxon>
        <taxon>Campylobacter</taxon>
    </lineage>
</organism>
<dbReference type="PATRIC" id="fig|1244083.3.peg.54"/>
<dbReference type="AlphaFoldDB" id="M5IS11"/>
<dbReference type="eggNOG" id="ENOG502ZAD6">
    <property type="taxonomic scope" value="Bacteria"/>
</dbReference>
<sequence>MSEILEQIYEIENLAELEIFLRTQDQILIRERLLGEFDRYAFYKNASEWNRAVKICECLAIIGWGERESLEALRGKFYNGYAMTYFLNAHGEPRFVEATWSKRKTGLSMQDGDTFFHESPDAAGKTLSRPVKEDIQDVKLNSQRNWIAKNPVRITRAISTLRIYNRR</sequence>
<evidence type="ECO:0000313" key="2">
    <source>
        <dbReference type="Proteomes" id="UP000011939"/>
    </source>
</evidence>
<dbReference type="Proteomes" id="UP000011939">
    <property type="component" value="Unassembled WGS sequence"/>
</dbReference>
<proteinExistence type="predicted"/>
<evidence type="ECO:0000313" key="1">
    <source>
        <dbReference type="EMBL" id="EKU12111.1"/>
    </source>
</evidence>
<accession>M5IS11</accession>
<dbReference type="EMBL" id="AMZQ01000001">
    <property type="protein sequence ID" value="EKU12111.1"/>
    <property type="molecule type" value="Genomic_DNA"/>
</dbReference>
<name>M5IS11_9BACT</name>
<gene>
    <name evidence="1" type="ORF">CSUNSWCD_51</name>
</gene>
<dbReference type="STRING" id="1244083.CSUNSWCD_51"/>